<dbReference type="EMBL" id="CABPRJ010000732">
    <property type="protein sequence ID" value="VVC31262.1"/>
    <property type="molecule type" value="Genomic_DNA"/>
</dbReference>
<dbReference type="SUPFAM" id="SSF143011">
    <property type="entry name" value="RelE-like"/>
    <property type="match status" value="1"/>
</dbReference>
<dbReference type="Gene3D" id="3.30.2310.20">
    <property type="entry name" value="RelE-like"/>
    <property type="match status" value="1"/>
</dbReference>
<name>A0A5E4MPH9_9HEMI</name>
<proteinExistence type="predicted"/>
<organism evidence="2 3">
    <name type="scientific">Cinara cedri</name>
    <dbReference type="NCBI Taxonomy" id="506608"/>
    <lineage>
        <taxon>Eukaryota</taxon>
        <taxon>Metazoa</taxon>
        <taxon>Ecdysozoa</taxon>
        <taxon>Arthropoda</taxon>
        <taxon>Hexapoda</taxon>
        <taxon>Insecta</taxon>
        <taxon>Pterygota</taxon>
        <taxon>Neoptera</taxon>
        <taxon>Paraneoptera</taxon>
        <taxon>Hemiptera</taxon>
        <taxon>Sternorrhyncha</taxon>
        <taxon>Aphidomorpha</taxon>
        <taxon>Aphidoidea</taxon>
        <taxon>Aphididae</taxon>
        <taxon>Lachninae</taxon>
        <taxon>Cinara</taxon>
    </lineage>
</organism>
<evidence type="ECO:0000256" key="1">
    <source>
        <dbReference type="ARBA" id="ARBA00022649"/>
    </source>
</evidence>
<reference evidence="2 3" key="1">
    <citation type="submission" date="2019-08" db="EMBL/GenBank/DDBJ databases">
        <authorList>
            <person name="Alioto T."/>
            <person name="Alioto T."/>
            <person name="Gomez Garrido J."/>
        </authorList>
    </citation>
    <scope>NUCLEOTIDE SEQUENCE [LARGE SCALE GENOMIC DNA]</scope>
</reference>
<evidence type="ECO:0000313" key="2">
    <source>
        <dbReference type="EMBL" id="VVC31262.1"/>
    </source>
</evidence>
<dbReference type="PANTHER" id="PTHR35601:SF1">
    <property type="entry name" value="TOXIN RELE"/>
    <property type="match status" value="1"/>
</dbReference>
<keyword evidence="1" id="KW-1277">Toxin-antitoxin system</keyword>
<protein>
    <submittedName>
        <fullName evidence="2">Toxin RelE-like domain,Toxin-antitoxin system, RelE/ParE toxin family</fullName>
    </submittedName>
</protein>
<dbReference type="Proteomes" id="UP000325440">
    <property type="component" value="Unassembled WGS sequence"/>
</dbReference>
<dbReference type="InterPro" id="IPR007712">
    <property type="entry name" value="RelE/ParE_toxin"/>
</dbReference>
<dbReference type="AlphaFoldDB" id="A0A5E4MPH9"/>
<gene>
    <name evidence="2" type="ORF">CINCED_3A016151</name>
</gene>
<dbReference type="InterPro" id="IPR035093">
    <property type="entry name" value="RelE/ParE_toxin_dom_sf"/>
</dbReference>
<dbReference type="Pfam" id="PF05016">
    <property type="entry name" value="ParE_toxin"/>
    <property type="match status" value="1"/>
</dbReference>
<dbReference type="OrthoDB" id="8350449at2759"/>
<keyword evidence="3" id="KW-1185">Reference proteome</keyword>
<dbReference type="PANTHER" id="PTHR35601">
    <property type="entry name" value="TOXIN RELE"/>
    <property type="match status" value="1"/>
</dbReference>
<sequence length="185" mass="21264">FLVNCMAQSQKKLNINVSFEGEFAQYLTELIFLVNCMAQSQKKLNINISFENELAQYLTDMAEMENKTIQEVLVSFVKEEFEEDIELSKIADERDAEGTEIVDYKDNVTENDIPSLPVTIEARVKRAIDERLTVDPVNLGKALRGRLGGSRRLRVGSYRIIYKIDKLEHTVTITEVGHRDSIYKR</sequence>
<accession>A0A5E4MPH9</accession>
<feature type="non-terminal residue" evidence="2">
    <location>
        <position position="1"/>
    </location>
</feature>
<evidence type="ECO:0000313" key="3">
    <source>
        <dbReference type="Proteomes" id="UP000325440"/>
    </source>
</evidence>